<reference evidence="2 3" key="1">
    <citation type="journal article" date="2015" name="Genome Announc.">
        <title>Expanding the biotechnology potential of lactobacilli through comparative genomics of 213 strains and associated genera.</title>
        <authorList>
            <person name="Sun Z."/>
            <person name="Harris H.M."/>
            <person name="McCann A."/>
            <person name="Guo C."/>
            <person name="Argimon S."/>
            <person name="Zhang W."/>
            <person name="Yang X."/>
            <person name="Jeffery I.B."/>
            <person name="Cooney J.C."/>
            <person name="Kagawa T.F."/>
            <person name="Liu W."/>
            <person name="Song Y."/>
            <person name="Salvetti E."/>
            <person name="Wrobel A."/>
            <person name="Rasinkangas P."/>
            <person name="Parkhill J."/>
            <person name="Rea M.C."/>
            <person name="O'Sullivan O."/>
            <person name="Ritari J."/>
            <person name="Douillard F.P."/>
            <person name="Paul Ross R."/>
            <person name="Yang R."/>
            <person name="Briner A.E."/>
            <person name="Felis G.E."/>
            <person name="de Vos W.M."/>
            <person name="Barrangou R."/>
            <person name="Klaenhammer T.R."/>
            <person name="Caufield P.W."/>
            <person name="Cui Y."/>
            <person name="Zhang H."/>
            <person name="O'Toole P.W."/>
        </authorList>
    </citation>
    <scope>NUCLEOTIDE SEQUENCE [LARGE SCALE GENOMIC DNA]</scope>
    <source>
        <strain evidence="2 3">DSM 19971</strain>
    </source>
</reference>
<dbReference type="PATRIC" id="fig|1423812.3.peg.1770"/>
<dbReference type="InterPro" id="IPR050695">
    <property type="entry name" value="N-acetylmuramoyl_amidase_3"/>
</dbReference>
<dbReference type="PANTHER" id="PTHR30404">
    <property type="entry name" value="N-ACETYLMURAMOYL-L-ALANINE AMIDASE"/>
    <property type="match status" value="1"/>
</dbReference>
<proteinExistence type="predicted"/>
<protein>
    <submittedName>
        <fullName evidence="2">N-acetylmuramoyl-L-alanine amidase</fullName>
    </submittedName>
</protein>
<sequence length="279" mass="31664">MHKKRKRSNLILGFLILLLALILVYRTTSYFKQVVVETTTAELKKGPGIEYKTITHLKEKSRLTIIRTKYHWSYVKTSSNQFGWVADWMINPQKANKIQSLSNATIVLDPGHGGNDSGALSSGGKMEKKYTLIVAKKVASELRDRGAKVYLTRQKDVYATLKSRSDLSNTVHADAFISFHFDSSPQENGASGFTTYYYHRRLSNGLAKKVNNQLDNLPLSNRGIDFGDFYVLRNNKFPAVLLEMGYINSERDFEQIKSPSYQKKVAADVVSGLEKYFEK</sequence>
<dbReference type="GO" id="GO:0008745">
    <property type="term" value="F:N-acetylmuramoyl-L-alanine amidase activity"/>
    <property type="evidence" value="ECO:0007669"/>
    <property type="project" value="InterPro"/>
</dbReference>
<accession>A0A0R1QBE4</accession>
<dbReference type="RefSeq" id="WP_057736121.1">
    <property type="nucleotide sequence ID" value="NZ_AZEG01000004.1"/>
</dbReference>
<dbReference type="EMBL" id="AZEG01000004">
    <property type="protein sequence ID" value="KRL38459.1"/>
    <property type="molecule type" value="Genomic_DNA"/>
</dbReference>
<dbReference type="Proteomes" id="UP000051155">
    <property type="component" value="Unassembled WGS sequence"/>
</dbReference>
<gene>
    <name evidence="2" type="ORF">FD20_GL001660</name>
</gene>
<keyword evidence="3" id="KW-1185">Reference proteome</keyword>
<comment type="caution">
    <text evidence="2">The sequence shown here is derived from an EMBL/GenBank/DDBJ whole genome shotgun (WGS) entry which is preliminary data.</text>
</comment>
<evidence type="ECO:0000313" key="2">
    <source>
        <dbReference type="EMBL" id="KRL38459.1"/>
    </source>
</evidence>
<dbReference type="PANTHER" id="PTHR30404:SF7">
    <property type="entry name" value="CELL WALL AMIDASE LYTH-RELATED"/>
    <property type="match status" value="1"/>
</dbReference>
<dbReference type="InterPro" id="IPR002508">
    <property type="entry name" value="MurNAc-LAA_cat"/>
</dbReference>
<dbReference type="STRING" id="1423812.FD20_GL001660"/>
<dbReference type="GO" id="GO:0030288">
    <property type="term" value="C:outer membrane-bounded periplasmic space"/>
    <property type="evidence" value="ECO:0007669"/>
    <property type="project" value="TreeGrafter"/>
</dbReference>
<dbReference type="GO" id="GO:0009253">
    <property type="term" value="P:peptidoglycan catabolic process"/>
    <property type="evidence" value="ECO:0007669"/>
    <property type="project" value="InterPro"/>
</dbReference>
<evidence type="ECO:0000259" key="1">
    <source>
        <dbReference type="SMART" id="SM00646"/>
    </source>
</evidence>
<dbReference type="AlphaFoldDB" id="A0A0R1QBE4"/>
<dbReference type="Gene3D" id="2.30.30.40">
    <property type="entry name" value="SH3 Domains"/>
    <property type="match status" value="1"/>
</dbReference>
<dbReference type="CDD" id="cd02696">
    <property type="entry name" value="MurNAc-LAA"/>
    <property type="match status" value="1"/>
</dbReference>
<dbReference type="OrthoDB" id="9806267at2"/>
<dbReference type="SMART" id="SM00646">
    <property type="entry name" value="Ami_3"/>
    <property type="match status" value="1"/>
</dbReference>
<dbReference type="Pfam" id="PF01520">
    <property type="entry name" value="Amidase_3"/>
    <property type="match status" value="1"/>
</dbReference>
<name>A0A0R1QBE4_9LACO</name>
<dbReference type="Gene3D" id="3.40.630.40">
    <property type="entry name" value="Zn-dependent exopeptidases"/>
    <property type="match status" value="1"/>
</dbReference>
<evidence type="ECO:0000313" key="3">
    <source>
        <dbReference type="Proteomes" id="UP000051155"/>
    </source>
</evidence>
<dbReference type="SUPFAM" id="SSF53187">
    <property type="entry name" value="Zn-dependent exopeptidases"/>
    <property type="match status" value="1"/>
</dbReference>
<feature type="domain" description="MurNAc-LAA" evidence="1">
    <location>
        <begin position="165"/>
        <end position="274"/>
    </location>
</feature>
<organism evidence="2 3">
    <name type="scientific">Liquorilactobacillus uvarum DSM 19971</name>
    <dbReference type="NCBI Taxonomy" id="1423812"/>
    <lineage>
        <taxon>Bacteria</taxon>
        <taxon>Bacillati</taxon>
        <taxon>Bacillota</taxon>
        <taxon>Bacilli</taxon>
        <taxon>Lactobacillales</taxon>
        <taxon>Lactobacillaceae</taxon>
        <taxon>Liquorilactobacillus</taxon>
    </lineage>
</organism>